<organism evidence="1 2">
    <name type="scientific">Dermatophagoides pteronyssinus</name>
    <name type="common">European house dust mite</name>
    <dbReference type="NCBI Taxonomy" id="6956"/>
    <lineage>
        <taxon>Eukaryota</taxon>
        <taxon>Metazoa</taxon>
        <taxon>Ecdysozoa</taxon>
        <taxon>Arthropoda</taxon>
        <taxon>Chelicerata</taxon>
        <taxon>Arachnida</taxon>
        <taxon>Acari</taxon>
        <taxon>Acariformes</taxon>
        <taxon>Sarcoptiformes</taxon>
        <taxon>Astigmata</taxon>
        <taxon>Psoroptidia</taxon>
        <taxon>Analgoidea</taxon>
        <taxon>Pyroglyphidae</taxon>
        <taxon>Dermatophagoidinae</taxon>
        <taxon>Dermatophagoides</taxon>
    </lineage>
</organism>
<dbReference type="Proteomes" id="UP000887458">
    <property type="component" value="Unassembled WGS sequence"/>
</dbReference>
<sequence length="73" mass="8835">MSDDDDNGEIREFQSIESESINHSILILDLCSLSQFKHQDDDDHHHQQQQHRTDNNSIIFYFIDRFDRFKCHK</sequence>
<comment type="caution">
    <text evidence="1">The sequence shown here is derived from an EMBL/GenBank/DDBJ whole genome shotgun (WGS) entry which is preliminary data.</text>
</comment>
<accession>A0ABQ8IXZ3</accession>
<evidence type="ECO:0000313" key="2">
    <source>
        <dbReference type="Proteomes" id="UP000887458"/>
    </source>
</evidence>
<reference evidence="1 2" key="2">
    <citation type="journal article" date="2022" name="Mol. Biol. Evol.">
        <title>Comparative Genomics Reveals Insights into the Divergent Evolution of Astigmatic Mites and Household Pest Adaptations.</title>
        <authorList>
            <person name="Xiong Q."/>
            <person name="Wan A.T."/>
            <person name="Liu X."/>
            <person name="Fung C.S."/>
            <person name="Xiao X."/>
            <person name="Malainual N."/>
            <person name="Hou J."/>
            <person name="Wang L."/>
            <person name="Wang M."/>
            <person name="Yang K.Y."/>
            <person name="Cui Y."/>
            <person name="Leung E.L."/>
            <person name="Nong W."/>
            <person name="Shin S.K."/>
            <person name="Au S.W."/>
            <person name="Jeong K.Y."/>
            <person name="Chew F.T."/>
            <person name="Hui J.H."/>
            <person name="Leung T.F."/>
            <person name="Tungtrongchitr A."/>
            <person name="Zhong N."/>
            <person name="Liu Z."/>
            <person name="Tsui S.K."/>
        </authorList>
    </citation>
    <scope>NUCLEOTIDE SEQUENCE [LARGE SCALE GENOMIC DNA]</scope>
    <source>
        <strain evidence="1">Derp</strain>
    </source>
</reference>
<keyword evidence="2" id="KW-1185">Reference proteome</keyword>
<proteinExistence type="predicted"/>
<reference evidence="1 2" key="1">
    <citation type="journal article" date="2018" name="J. Allergy Clin. Immunol.">
        <title>High-quality assembly of Dermatophagoides pteronyssinus genome and transcriptome reveals a wide range of novel allergens.</title>
        <authorList>
            <person name="Liu X.Y."/>
            <person name="Yang K.Y."/>
            <person name="Wang M.Q."/>
            <person name="Kwok J.S."/>
            <person name="Zeng X."/>
            <person name="Yang Z."/>
            <person name="Xiao X.J."/>
            <person name="Lau C.P."/>
            <person name="Li Y."/>
            <person name="Huang Z.M."/>
            <person name="Ba J.G."/>
            <person name="Yim A.K."/>
            <person name="Ouyang C.Y."/>
            <person name="Ngai S.M."/>
            <person name="Chan T.F."/>
            <person name="Leung E.L."/>
            <person name="Liu L."/>
            <person name="Liu Z.G."/>
            <person name="Tsui S.K."/>
        </authorList>
    </citation>
    <scope>NUCLEOTIDE SEQUENCE [LARGE SCALE GENOMIC DNA]</scope>
    <source>
        <strain evidence="1">Derp</strain>
    </source>
</reference>
<protein>
    <submittedName>
        <fullName evidence="1">Uncharacterized protein</fullName>
    </submittedName>
</protein>
<name>A0ABQ8IXZ3_DERPT</name>
<gene>
    <name evidence="1" type="ORF">DERP_006277</name>
</gene>
<dbReference type="EMBL" id="NJHN03000099">
    <property type="protein sequence ID" value="KAH9415186.1"/>
    <property type="molecule type" value="Genomic_DNA"/>
</dbReference>
<evidence type="ECO:0000313" key="1">
    <source>
        <dbReference type="EMBL" id="KAH9415186.1"/>
    </source>
</evidence>